<feature type="compositionally biased region" description="Basic and acidic residues" evidence="1">
    <location>
        <begin position="261"/>
        <end position="279"/>
    </location>
</feature>
<organism evidence="3 4">
    <name type="scientific">Trichomonascus ciferrii</name>
    <dbReference type="NCBI Taxonomy" id="44093"/>
    <lineage>
        <taxon>Eukaryota</taxon>
        <taxon>Fungi</taxon>
        <taxon>Dikarya</taxon>
        <taxon>Ascomycota</taxon>
        <taxon>Saccharomycotina</taxon>
        <taxon>Dipodascomycetes</taxon>
        <taxon>Dipodascales</taxon>
        <taxon>Trichomonascaceae</taxon>
        <taxon>Trichomonascus</taxon>
        <taxon>Trichomonascus ciferrii complex</taxon>
    </lineage>
</organism>
<evidence type="ECO:0000313" key="4">
    <source>
        <dbReference type="Proteomes" id="UP000761534"/>
    </source>
</evidence>
<name>A0A642VBQ6_9ASCO</name>
<dbReference type="InterPro" id="IPR002999">
    <property type="entry name" value="Tudor"/>
</dbReference>
<dbReference type="SUPFAM" id="SSF63748">
    <property type="entry name" value="Tudor/PWWP/MBT"/>
    <property type="match status" value="1"/>
</dbReference>
<feature type="compositionally biased region" description="Basic and acidic residues" evidence="1">
    <location>
        <begin position="81"/>
        <end position="90"/>
    </location>
</feature>
<sequence length="279" mass="31093">MSDELEEYKSQLAVVEEGLTEDPENATLLDLKKELVDLIGLLDEQKDSDGESGSKDETKTTNTTTTPVEEDNRAKSASSEPRLESDEHRSQSPPQSTSPPPRYQKENINRVRFTAGDMVMAQWLSGDKQYYQAKVTSVTGSMSNPRYTVKFPKHNTTETLPADSVRQMPATHVNKKPAIPPKTRPIDKVSKPDNQAPKKVQHQPSKAQILDSGKQKWQQFTKKGLKQGKGMKAKKLGETSMFRSPDDPQARVGVVGSGRGMTKEKPRTKHVFDSSSRIE</sequence>
<feature type="region of interest" description="Disordered" evidence="1">
    <location>
        <begin position="151"/>
        <end position="215"/>
    </location>
</feature>
<dbReference type="InterPro" id="IPR041297">
    <property type="entry name" value="Crb2_Tudor"/>
</dbReference>
<dbReference type="VEuPathDB" id="FungiDB:TRICI_000985"/>
<dbReference type="AlphaFoldDB" id="A0A642VBQ6"/>
<reference evidence="3" key="1">
    <citation type="journal article" date="2019" name="G3 (Bethesda)">
        <title>Genome Assemblies of Two Rare Opportunistic Yeast Pathogens: Diutina rugosa (syn. Candida rugosa) and Trichomonascus ciferrii (syn. Candida ciferrii).</title>
        <authorList>
            <person name="Mixao V."/>
            <person name="Saus E."/>
            <person name="Hansen A.P."/>
            <person name="Lass-Florl C."/>
            <person name="Gabaldon T."/>
        </authorList>
    </citation>
    <scope>NUCLEOTIDE SEQUENCE</scope>
    <source>
        <strain evidence="3">CBS 4856</strain>
    </source>
</reference>
<accession>A0A642VBQ6</accession>
<evidence type="ECO:0000313" key="3">
    <source>
        <dbReference type="EMBL" id="KAA8916866.1"/>
    </source>
</evidence>
<comment type="caution">
    <text evidence="3">The sequence shown here is derived from an EMBL/GenBank/DDBJ whole genome shotgun (WGS) entry which is preliminary data.</text>
</comment>
<protein>
    <recommendedName>
        <fullName evidence="2">Tudor domain-containing protein</fullName>
    </recommendedName>
</protein>
<dbReference type="Gene3D" id="2.30.30.140">
    <property type="match status" value="1"/>
</dbReference>
<dbReference type="SMART" id="SM00333">
    <property type="entry name" value="TUDOR"/>
    <property type="match status" value="1"/>
</dbReference>
<dbReference type="Pfam" id="PF18115">
    <property type="entry name" value="Tudor_3"/>
    <property type="match status" value="1"/>
</dbReference>
<feature type="compositionally biased region" description="Basic and acidic residues" evidence="1">
    <location>
        <begin position="43"/>
        <end position="59"/>
    </location>
</feature>
<proteinExistence type="predicted"/>
<dbReference type="CDD" id="cd20446">
    <property type="entry name" value="Tudor_SpSPF30-like"/>
    <property type="match status" value="1"/>
</dbReference>
<evidence type="ECO:0000256" key="1">
    <source>
        <dbReference type="SAM" id="MobiDB-lite"/>
    </source>
</evidence>
<gene>
    <name evidence="3" type="ORF">TRICI_000985</name>
</gene>
<dbReference type="Proteomes" id="UP000761534">
    <property type="component" value="Unassembled WGS sequence"/>
</dbReference>
<keyword evidence="4" id="KW-1185">Reference proteome</keyword>
<evidence type="ECO:0000259" key="2">
    <source>
        <dbReference type="SMART" id="SM00333"/>
    </source>
</evidence>
<dbReference type="EMBL" id="SWFS01000078">
    <property type="protein sequence ID" value="KAA8916866.1"/>
    <property type="molecule type" value="Genomic_DNA"/>
</dbReference>
<dbReference type="OrthoDB" id="79171at2759"/>
<feature type="region of interest" description="Disordered" evidence="1">
    <location>
        <begin position="238"/>
        <end position="279"/>
    </location>
</feature>
<feature type="region of interest" description="Disordered" evidence="1">
    <location>
        <begin position="43"/>
        <end position="110"/>
    </location>
</feature>
<feature type="domain" description="Tudor" evidence="2">
    <location>
        <begin position="111"/>
        <end position="173"/>
    </location>
</feature>